<organism evidence="1">
    <name type="scientific">marine metagenome</name>
    <dbReference type="NCBI Taxonomy" id="408172"/>
    <lineage>
        <taxon>unclassified sequences</taxon>
        <taxon>metagenomes</taxon>
        <taxon>ecological metagenomes</taxon>
    </lineage>
</organism>
<dbReference type="EMBL" id="UINC01140355">
    <property type="protein sequence ID" value="SVD27452.1"/>
    <property type="molecule type" value="Genomic_DNA"/>
</dbReference>
<protein>
    <submittedName>
        <fullName evidence="1">Uncharacterized protein</fullName>
    </submittedName>
</protein>
<sequence length="51" mass="5800">MMEHKMILHGMVHSVLSGHRAVQRCQTDGYNHVYVDVLCMGYSVCTVSEFV</sequence>
<reference evidence="1" key="1">
    <citation type="submission" date="2018-05" db="EMBL/GenBank/DDBJ databases">
        <authorList>
            <person name="Lanie J.A."/>
            <person name="Ng W.-L."/>
            <person name="Kazmierczak K.M."/>
            <person name="Andrzejewski T.M."/>
            <person name="Davidsen T.M."/>
            <person name="Wayne K.J."/>
            <person name="Tettelin H."/>
            <person name="Glass J.I."/>
            <person name="Rusch D."/>
            <person name="Podicherti R."/>
            <person name="Tsui H.-C.T."/>
            <person name="Winkler M.E."/>
        </authorList>
    </citation>
    <scope>NUCLEOTIDE SEQUENCE</scope>
</reference>
<gene>
    <name evidence="1" type="ORF">METZ01_LOCUS380306</name>
</gene>
<accession>A0A382U0H5</accession>
<evidence type="ECO:0000313" key="1">
    <source>
        <dbReference type="EMBL" id="SVD27452.1"/>
    </source>
</evidence>
<dbReference type="AlphaFoldDB" id="A0A382U0H5"/>
<proteinExistence type="predicted"/>
<name>A0A382U0H5_9ZZZZ</name>